<dbReference type="STRING" id="714943.Mucpa_0353"/>
<dbReference type="Proteomes" id="UP000002774">
    <property type="component" value="Chromosome"/>
</dbReference>
<proteinExistence type="predicted"/>
<dbReference type="CDD" id="cd02440">
    <property type="entry name" value="AdoMet_MTases"/>
    <property type="match status" value="1"/>
</dbReference>
<dbReference type="GO" id="GO:0008168">
    <property type="term" value="F:methyltransferase activity"/>
    <property type="evidence" value="ECO:0007669"/>
    <property type="project" value="UniProtKB-KW"/>
</dbReference>
<dbReference type="OrthoDB" id="1143568at2"/>
<dbReference type="RefSeq" id="WP_008504095.1">
    <property type="nucleotide sequence ID" value="NZ_CM001403.1"/>
</dbReference>
<evidence type="ECO:0000313" key="2">
    <source>
        <dbReference type="Proteomes" id="UP000002774"/>
    </source>
</evidence>
<evidence type="ECO:0000313" key="1">
    <source>
        <dbReference type="EMBL" id="EHQ24549.1"/>
    </source>
</evidence>
<protein>
    <submittedName>
        <fullName evidence="1">Methyltransferase type 11</fullName>
    </submittedName>
</protein>
<reference evidence="1" key="1">
    <citation type="submission" date="2011-09" db="EMBL/GenBank/DDBJ databases">
        <title>The permanent draft genome of Mucilaginibacter paludis DSM 18603.</title>
        <authorList>
            <consortium name="US DOE Joint Genome Institute (JGI-PGF)"/>
            <person name="Lucas S."/>
            <person name="Han J."/>
            <person name="Lapidus A."/>
            <person name="Bruce D."/>
            <person name="Goodwin L."/>
            <person name="Pitluck S."/>
            <person name="Peters L."/>
            <person name="Kyrpides N."/>
            <person name="Mavromatis K."/>
            <person name="Ivanova N."/>
            <person name="Mikhailova N."/>
            <person name="Held B."/>
            <person name="Detter J.C."/>
            <person name="Tapia R."/>
            <person name="Han C."/>
            <person name="Land M."/>
            <person name="Hauser L."/>
            <person name="Markowitz V."/>
            <person name="Cheng J.-F."/>
            <person name="Hugenholtz P."/>
            <person name="Woyke T."/>
            <person name="Wu D."/>
            <person name="Tindall B."/>
            <person name="Brambilla E."/>
            <person name="Klenk H.-P."/>
            <person name="Eisen J.A."/>
        </authorList>
    </citation>
    <scope>NUCLEOTIDE SEQUENCE [LARGE SCALE GENOMIC DNA]</scope>
    <source>
        <strain evidence="1">DSM 18603</strain>
    </source>
</reference>
<keyword evidence="1" id="KW-0808">Transferase</keyword>
<dbReference type="AlphaFoldDB" id="H1YH47"/>
<dbReference type="SUPFAM" id="SSF53335">
    <property type="entry name" value="S-adenosyl-L-methionine-dependent methyltransferases"/>
    <property type="match status" value="1"/>
</dbReference>
<dbReference type="InterPro" id="IPR029063">
    <property type="entry name" value="SAM-dependent_MTases_sf"/>
</dbReference>
<dbReference type="HOGENOM" id="CLU_071501_0_0_10"/>
<organism evidence="1 2">
    <name type="scientific">Mucilaginibacter paludis DSM 18603</name>
    <dbReference type="NCBI Taxonomy" id="714943"/>
    <lineage>
        <taxon>Bacteria</taxon>
        <taxon>Pseudomonadati</taxon>
        <taxon>Bacteroidota</taxon>
        <taxon>Sphingobacteriia</taxon>
        <taxon>Sphingobacteriales</taxon>
        <taxon>Sphingobacteriaceae</taxon>
        <taxon>Mucilaginibacter</taxon>
    </lineage>
</organism>
<sequence length="231" mass="26275">MKDILGQALHDFYYQNKPDTLWIHNQYGPKEDMPVEIYFREPDEMPEAELMALQLCRGKVLDIGAGAGSHALVLQQKGFDVTAIDISGMAVAVMQARGVAKTQEADVFVYNQGKYDTLLLLMNGIGLSGTLPNLDVFLRHAQTLLKPGGQLLFDSSDIAYLYEGKLPNSDKYYGELYYQYEYKKQKTEWFNWLYIDQQTLKDAASKEGWTADILYQDEYDQYLAKLSPPAP</sequence>
<dbReference type="eggNOG" id="COG2226">
    <property type="taxonomic scope" value="Bacteria"/>
</dbReference>
<name>H1YH47_9SPHI</name>
<keyword evidence="1" id="KW-0489">Methyltransferase</keyword>
<gene>
    <name evidence="1" type="ORF">Mucpa_0353</name>
</gene>
<dbReference type="Pfam" id="PF13489">
    <property type="entry name" value="Methyltransf_23"/>
    <property type="match status" value="1"/>
</dbReference>
<dbReference type="EMBL" id="CM001403">
    <property type="protein sequence ID" value="EHQ24549.1"/>
    <property type="molecule type" value="Genomic_DNA"/>
</dbReference>
<keyword evidence="2" id="KW-1185">Reference proteome</keyword>
<dbReference type="Gene3D" id="3.40.50.150">
    <property type="entry name" value="Vaccinia Virus protein VP39"/>
    <property type="match status" value="1"/>
</dbReference>
<dbReference type="GO" id="GO:0032259">
    <property type="term" value="P:methylation"/>
    <property type="evidence" value="ECO:0007669"/>
    <property type="project" value="UniProtKB-KW"/>
</dbReference>
<accession>H1YH47</accession>